<protein>
    <submittedName>
        <fullName evidence="2">Uncharacterized protein</fullName>
    </submittedName>
</protein>
<proteinExistence type="predicted"/>
<sequence length="104" mass="11920">MEPRQPQQARAPRLPDRPQGLWPDGPRRLIKIKNEMDPPSPSAASRRDLRLADEHRRVQRARVLDEDRGGSKETTITSPHMFVIKDLVVDMTNFIISIRVSSRG</sequence>
<gene>
    <name evidence="2" type="ORF">Bca52824_095958</name>
</gene>
<keyword evidence="3" id="KW-1185">Reference proteome</keyword>
<organism evidence="2 3">
    <name type="scientific">Brassica carinata</name>
    <name type="common">Ethiopian mustard</name>
    <name type="synonym">Abyssinian cabbage</name>
    <dbReference type="NCBI Taxonomy" id="52824"/>
    <lineage>
        <taxon>Eukaryota</taxon>
        <taxon>Viridiplantae</taxon>
        <taxon>Streptophyta</taxon>
        <taxon>Embryophyta</taxon>
        <taxon>Tracheophyta</taxon>
        <taxon>Spermatophyta</taxon>
        <taxon>Magnoliopsida</taxon>
        <taxon>eudicotyledons</taxon>
        <taxon>Gunneridae</taxon>
        <taxon>Pentapetalae</taxon>
        <taxon>rosids</taxon>
        <taxon>malvids</taxon>
        <taxon>Brassicales</taxon>
        <taxon>Brassicaceae</taxon>
        <taxon>Brassiceae</taxon>
        <taxon>Brassica</taxon>
    </lineage>
</organism>
<evidence type="ECO:0000313" key="3">
    <source>
        <dbReference type="Proteomes" id="UP000886595"/>
    </source>
</evidence>
<comment type="caution">
    <text evidence="2">The sequence shown here is derived from an EMBL/GenBank/DDBJ whole genome shotgun (WGS) entry which is preliminary data.</text>
</comment>
<feature type="compositionally biased region" description="Basic and acidic residues" evidence="1">
    <location>
        <begin position="45"/>
        <end position="54"/>
    </location>
</feature>
<dbReference type="Proteomes" id="UP000886595">
    <property type="component" value="Unassembled WGS sequence"/>
</dbReference>
<evidence type="ECO:0000256" key="1">
    <source>
        <dbReference type="SAM" id="MobiDB-lite"/>
    </source>
</evidence>
<evidence type="ECO:0000313" key="2">
    <source>
        <dbReference type="EMBL" id="KAG2242202.1"/>
    </source>
</evidence>
<reference evidence="2 3" key="1">
    <citation type="submission" date="2020-02" db="EMBL/GenBank/DDBJ databases">
        <authorList>
            <person name="Ma Q."/>
            <person name="Huang Y."/>
            <person name="Song X."/>
            <person name="Pei D."/>
        </authorList>
    </citation>
    <scope>NUCLEOTIDE SEQUENCE [LARGE SCALE GENOMIC DNA]</scope>
    <source>
        <strain evidence="2">Sxm20200214</strain>
        <tissue evidence="2">Leaf</tissue>
    </source>
</reference>
<dbReference type="EMBL" id="JAAMPC010000597">
    <property type="protein sequence ID" value="KAG2242202.1"/>
    <property type="molecule type" value="Genomic_DNA"/>
</dbReference>
<feature type="region of interest" description="Disordered" evidence="1">
    <location>
        <begin position="1"/>
        <end position="54"/>
    </location>
</feature>
<dbReference type="AlphaFoldDB" id="A0A8X7P0S1"/>
<name>A0A8X7P0S1_BRACI</name>
<accession>A0A8X7P0S1</accession>